<dbReference type="Proteomes" id="UP000408523">
    <property type="component" value="Unassembled WGS sequence"/>
</dbReference>
<dbReference type="EMBL" id="JAQKEI010000025">
    <property type="protein sequence ID" value="MDB0853199.1"/>
    <property type="molecule type" value="Genomic_DNA"/>
</dbReference>
<dbReference type="EMBL" id="RWHZ01000006">
    <property type="protein sequence ID" value="TSE49945.1"/>
    <property type="molecule type" value="Genomic_DNA"/>
</dbReference>
<dbReference type="RefSeq" id="WP_117700396.1">
    <property type="nucleotide sequence ID" value="NZ_JADMQA010000059.1"/>
</dbReference>
<evidence type="ECO:0000256" key="2">
    <source>
        <dbReference type="ARBA" id="ARBA00022679"/>
    </source>
</evidence>
<dbReference type="Pfam" id="PF03808">
    <property type="entry name" value="Glyco_tran_WecG"/>
    <property type="match status" value="1"/>
</dbReference>
<dbReference type="AlphaFoldDB" id="A0A395VCU0"/>
<reference evidence="6 9" key="2">
    <citation type="journal article" date="2019" name="Nat. Commun.">
        <title>Gram positive-like bacteriocins with broad spectrum anti-Bacteroidales activity encoded on mobile elements of the human gut microbiota.</title>
        <authorList>
            <person name="Bechon N."/>
            <person name="Coyne M.J.Jr."/>
            <person name="Laclare-Mceneany V."/>
            <person name="Chatzidaki-Livanis M."/>
            <person name="Ghigo J.-M."/>
            <person name="Comstock L.E."/>
        </authorList>
    </citation>
    <scope>NUCLEOTIDE SEQUENCE [LARGE SCALE GENOMIC DNA]</scope>
    <source>
        <strain evidence="6 9">CL01T12C17</strain>
    </source>
</reference>
<dbReference type="EMBL" id="QRMN01000010">
    <property type="protein sequence ID" value="RHJ78645.1"/>
    <property type="molecule type" value="Genomic_DNA"/>
</dbReference>
<comment type="caution">
    <text evidence="4">The sequence shown here is derived from an EMBL/GenBank/DDBJ whole genome shotgun (WGS) entry which is preliminary data.</text>
</comment>
<sequence length="247" mass="28798">MKEKRYFNVRLEFDKRKLEQTIENAIKEGTVGYVCSVESNNLTVANNNSEFLNVLNGALVNNCDGSVLAKILGYIHHEPLESYIGADIFIKYVRMCQYRQFFLGNTQEVLSGLKDNLSKIDPEIKNMRFETLPFRKVDEFDYQGIAQMINEDGPDIIWVSLGAPKQEMFMNRLQPYLHRGVMFGFGAIFNFNAGVGNVRRAPNWMLKLKLEWLHRAFEDPKKNVPRYWNFIKTLPRLIKEEMKRDDG</sequence>
<dbReference type="EC" id="2.4.1.187" evidence="6"/>
<reference evidence="7 8" key="1">
    <citation type="submission" date="2018-08" db="EMBL/GenBank/DDBJ databases">
        <title>A genome reference for cultivated species of the human gut microbiota.</title>
        <authorList>
            <person name="Zou Y."/>
            <person name="Xue W."/>
            <person name="Luo G."/>
        </authorList>
    </citation>
    <scope>NUCLEOTIDE SEQUENCE [LARGE SCALE GENOMIC DNA]</scope>
    <source>
        <strain evidence="5 8">AM09-18</strain>
        <strain evidence="4 7">TM05-16</strain>
    </source>
</reference>
<dbReference type="EMBL" id="QSPP01000125">
    <property type="protein sequence ID" value="RGJ75024.1"/>
    <property type="molecule type" value="Genomic_DNA"/>
</dbReference>
<evidence type="ECO:0000313" key="5">
    <source>
        <dbReference type="EMBL" id="RHJ78645.1"/>
    </source>
</evidence>
<organism evidence="4 7">
    <name type="scientific">Phocaeicola vulgatus</name>
    <name type="common">Bacteroides vulgatus</name>
    <dbReference type="NCBI Taxonomy" id="821"/>
    <lineage>
        <taxon>Bacteria</taxon>
        <taxon>Pseudomonadati</taxon>
        <taxon>Bacteroidota</taxon>
        <taxon>Bacteroidia</taxon>
        <taxon>Bacteroidales</taxon>
        <taxon>Bacteroidaceae</taxon>
        <taxon>Phocaeicola</taxon>
    </lineage>
</organism>
<keyword evidence="1 6" id="KW-0328">Glycosyltransferase</keyword>
<dbReference type="PANTHER" id="PTHR34136:SF1">
    <property type="entry name" value="UDP-N-ACETYL-D-MANNOSAMINURONIC ACID TRANSFERASE"/>
    <property type="match status" value="1"/>
</dbReference>
<dbReference type="NCBIfam" id="TIGR00696">
    <property type="entry name" value="wecG_tagA_cpsF"/>
    <property type="match status" value="1"/>
</dbReference>
<protein>
    <submittedName>
        <fullName evidence="3 4">Glycosyltransferase</fullName>
    </submittedName>
    <submittedName>
        <fullName evidence="6">Putative N-acetylmannosaminyltransferase</fullName>
        <ecNumber evidence="6">2.4.1.187</ecNumber>
    </submittedName>
</protein>
<name>A0A395VCU0_PHOVU</name>
<keyword evidence="2 4" id="KW-0808">Transferase</keyword>
<evidence type="ECO:0000313" key="3">
    <source>
        <dbReference type="EMBL" id="MDB0853199.1"/>
    </source>
</evidence>
<dbReference type="PANTHER" id="PTHR34136">
    <property type="match status" value="1"/>
</dbReference>
<dbReference type="Proteomes" id="UP000283958">
    <property type="component" value="Unassembled WGS sequence"/>
</dbReference>
<dbReference type="Proteomes" id="UP001210999">
    <property type="component" value="Unassembled WGS sequence"/>
</dbReference>
<reference evidence="3" key="3">
    <citation type="submission" date="2023-01" db="EMBL/GenBank/DDBJ databases">
        <title>Human gut microbiome strain richness.</title>
        <authorList>
            <person name="Chen-Liaw A."/>
        </authorList>
    </citation>
    <scope>NUCLEOTIDE SEQUENCE</scope>
    <source>
        <strain evidence="3">H9_m1001271B151109d0_201107</strain>
    </source>
</reference>
<evidence type="ECO:0000313" key="7">
    <source>
        <dbReference type="Proteomes" id="UP000260640"/>
    </source>
</evidence>
<dbReference type="GO" id="GO:0047244">
    <property type="term" value="F:N-acetylglucosaminyldiphosphoundecaprenol N-acetyl-beta-D-mannosaminyltransferase activity"/>
    <property type="evidence" value="ECO:0007669"/>
    <property type="project" value="UniProtKB-EC"/>
</dbReference>
<evidence type="ECO:0000313" key="9">
    <source>
        <dbReference type="Proteomes" id="UP000408523"/>
    </source>
</evidence>
<dbReference type="Proteomes" id="UP000260640">
    <property type="component" value="Unassembled WGS sequence"/>
</dbReference>
<accession>A0A395VCU0</accession>
<evidence type="ECO:0000313" key="8">
    <source>
        <dbReference type="Proteomes" id="UP000283958"/>
    </source>
</evidence>
<gene>
    <name evidence="6" type="primary">tagA_2</name>
    <name evidence="5" type="ORF">DW105_06130</name>
    <name evidence="4" type="ORF">DXD46_21535</name>
    <name evidence="6" type="ORF">EH214_00790</name>
    <name evidence="3" type="ORF">PL594_16995</name>
</gene>
<dbReference type="InterPro" id="IPR004629">
    <property type="entry name" value="WecG_TagA_CpsF"/>
</dbReference>
<proteinExistence type="predicted"/>
<evidence type="ECO:0000256" key="1">
    <source>
        <dbReference type="ARBA" id="ARBA00022676"/>
    </source>
</evidence>
<evidence type="ECO:0000313" key="6">
    <source>
        <dbReference type="EMBL" id="TSE49945.1"/>
    </source>
</evidence>
<dbReference type="CDD" id="cd06533">
    <property type="entry name" value="Glyco_transf_WecG_TagA"/>
    <property type="match status" value="1"/>
</dbReference>
<evidence type="ECO:0000313" key="4">
    <source>
        <dbReference type="EMBL" id="RGJ75024.1"/>
    </source>
</evidence>